<proteinExistence type="predicted"/>
<dbReference type="Proteomes" id="UP000055047">
    <property type="component" value="Unassembled WGS sequence"/>
</dbReference>
<protein>
    <submittedName>
        <fullName evidence="1">Uncharacterized protein</fullName>
    </submittedName>
</protein>
<sequence>MVNAMHDGLGCS</sequence>
<accession>A0A098EGW6</accession>
<evidence type="ECO:0000313" key="1">
    <source>
        <dbReference type="EMBL" id="CEG20551.1"/>
    </source>
</evidence>
<dbReference type="EMBL" id="CCXQ01000028">
    <property type="protein sequence ID" value="CEG20551.1"/>
    <property type="molecule type" value="Genomic_DNA"/>
</dbReference>
<evidence type="ECO:0000313" key="2">
    <source>
        <dbReference type="Proteomes" id="UP000055047"/>
    </source>
</evidence>
<reference evidence="1 2" key="1">
    <citation type="submission" date="2014-09" db="EMBL/GenBank/DDBJ databases">
        <authorList>
            <person name="Loux Valentin"/>
            <person name="Dugat Thibaut"/>
        </authorList>
    </citation>
    <scope>NUCLEOTIDE SEQUENCE [LARGE SCALE GENOMIC DNA]</scope>
    <source>
        <strain evidence="1 2">BOV-10_179</strain>
    </source>
</reference>
<name>A0A098EGW6_ANAPH</name>
<gene>
    <name evidence="1" type="ORF">ANAPHAGO_00382</name>
</gene>
<organism evidence="1 2">
    <name type="scientific">Anaplasma phagocytophilum</name>
    <name type="common">Ehrlichia phagocytophila</name>
    <dbReference type="NCBI Taxonomy" id="948"/>
    <lineage>
        <taxon>Bacteria</taxon>
        <taxon>Pseudomonadati</taxon>
        <taxon>Pseudomonadota</taxon>
        <taxon>Alphaproteobacteria</taxon>
        <taxon>Rickettsiales</taxon>
        <taxon>Anaplasmataceae</taxon>
        <taxon>Anaplasma</taxon>
        <taxon>phagocytophilum group</taxon>
    </lineage>
</organism>